<accession>A0ACA9U527</accession>
<dbReference type="Proteomes" id="UP000836387">
    <property type="component" value="Unassembled WGS sequence"/>
</dbReference>
<sequence>MQRRLTPRIPLLIPRMERTVARAFDKHFPSVDEWVEIQPSKILGPVLARAAAEALVGPEFSHDPTWVDISTHYTEAVSYFDTVLTSGIVPKVFATAAALRILPTWMQRAVAPLLPTLRAVRRYLVRAKRLLAPRISNLIRRSDDFHDADDSPDETNMLAWLAGQDRGKDRDPNAIAQALVLLSLALVHTTLLRVVGVLYDVTAAGHDLRRELLDEIYVAGMADGGWGPEAYGRLRKMDSVMRESQRLSPPTVIGMKRVFVRAHTFADGTHVPAGAYACMAIHAIENDEAHTPDADRFDGLRSFRTWEEEREKQMAGEGKASAINSSSGNPFLFETPTPTSLNFGYGRTACPGRFFASHAIKMVLVKLFCDYEF</sequence>
<proteinExistence type="predicted"/>
<evidence type="ECO:0000313" key="1">
    <source>
        <dbReference type="EMBL" id="CAG9948421.1"/>
    </source>
</evidence>
<comment type="caution">
    <text evidence="1">The sequence shown here is derived from an EMBL/GenBank/DDBJ whole genome shotgun (WGS) entry which is preliminary data.</text>
</comment>
<evidence type="ECO:0000313" key="2">
    <source>
        <dbReference type="Proteomes" id="UP000836387"/>
    </source>
</evidence>
<keyword evidence="2" id="KW-1185">Reference proteome</keyword>
<organism evidence="1 2">
    <name type="scientific">Clonostachys rosea f. rosea IK726</name>
    <dbReference type="NCBI Taxonomy" id="1349383"/>
    <lineage>
        <taxon>Eukaryota</taxon>
        <taxon>Fungi</taxon>
        <taxon>Dikarya</taxon>
        <taxon>Ascomycota</taxon>
        <taxon>Pezizomycotina</taxon>
        <taxon>Sordariomycetes</taxon>
        <taxon>Hypocreomycetidae</taxon>
        <taxon>Hypocreales</taxon>
        <taxon>Bionectriaceae</taxon>
        <taxon>Clonostachys</taxon>
    </lineage>
</organism>
<dbReference type="EMBL" id="CADEHS020000024">
    <property type="protein sequence ID" value="CAG9948421.1"/>
    <property type="molecule type" value="Genomic_DNA"/>
</dbReference>
<gene>
    <name evidence="1" type="ORF">CRV2_00013959</name>
</gene>
<protein>
    <submittedName>
        <fullName evidence="1">Uncharacterized protein</fullName>
    </submittedName>
</protein>
<name>A0ACA9U527_BIOOC</name>
<reference evidence="1" key="2">
    <citation type="submission" date="2021-10" db="EMBL/GenBank/DDBJ databases">
        <authorList>
            <person name="Piombo E."/>
        </authorList>
    </citation>
    <scope>NUCLEOTIDE SEQUENCE</scope>
</reference>
<reference evidence="1" key="1">
    <citation type="submission" date="2020-04" db="EMBL/GenBank/DDBJ databases">
        <authorList>
            <person name="Broberg M."/>
        </authorList>
    </citation>
    <scope>NUCLEOTIDE SEQUENCE</scope>
</reference>